<dbReference type="GO" id="GO:0030686">
    <property type="term" value="C:90S preribosome"/>
    <property type="evidence" value="ECO:0007669"/>
    <property type="project" value="TreeGrafter"/>
</dbReference>
<dbReference type="eggNOG" id="KOG3089">
    <property type="taxonomic scope" value="Eukaryota"/>
</dbReference>
<dbReference type="OrthoDB" id="1929311at2759"/>
<dbReference type="InterPro" id="IPR032704">
    <property type="entry name" value="Cms1"/>
</dbReference>
<dbReference type="InterPro" id="IPR027417">
    <property type="entry name" value="P-loop_NTPase"/>
</dbReference>
<dbReference type="STRING" id="3827.A0A1S2Y0N3"/>
<proteinExistence type="predicted"/>
<reference evidence="3" key="2">
    <citation type="submission" date="2025-08" db="UniProtKB">
        <authorList>
            <consortium name="RefSeq"/>
        </authorList>
    </citation>
    <scope>IDENTIFICATION</scope>
    <source>
        <tissue evidence="3">Etiolated seedlings</tissue>
    </source>
</reference>
<gene>
    <name evidence="3" type="primary">LOC101502342</name>
</gene>
<keyword evidence="2" id="KW-1185">Reference proteome</keyword>
<dbReference type="RefSeq" id="XP_004497416.1">
    <property type="nucleotide sequence ID" value="XM_004497359.3"/>
</dbReference>
<evidence type="ECO:0000256" key="1">
    <source>
        <dbReference type="SAM" id="MobiDB-lite"/>
    </source>
</evidence>
<dbReference type="KEGG" id="cam:101502342"/>
<dbReference type="GeneID" id="101502342"/>
<name>A0A1S2Y0N3_CICAR</name>
<dbReference type="PANTHER" id="PTHR24030:SF0">
    <property type="entry name" value="PROTEIN CMSS1"/>
    <property type="match status" value="1"/>
</dbReference>
<dbReference type="PANTHER" id="PTHR24030">
    <property type="entry name" value="PROTEIN CMSS1"/>
    <property type="match status" value="1"/>
</dbReference>
<dbReference type="Pfam" id="PF14617">
    <property type="entry name" value="CMS1"/>
    <property type="match status" value="1"/>
</dbReference>
<evidence type="ECO:0000313" key="2">
    <source>
        <dbReference type="Proteomes" id="UP000087171"/>
    </source>
</evidence>
<organism evidence="2 3">
    <name type="scientific">Cicer arietinum</name>
    <name type="common">Chickpea</name>
    <name type="synonym">Garbanzo</name>
    <dbReference type="NCBI Taxonomy" id="3827"/>
    <lineage>
        <taxon>Eukaryota</taxon>
        <taxon>Viridiplantae</taxon>
        <taxon>Streptophyta</taxon>
        <taxon>Embryophyta</taxon>
        <taxon>Tracheophyta</taxon>
        <taxon>Spermatophyta</taxon>
        <taxon>Magnoliopsida</taxon>
        <taxon>eudicotyledons</taxon>
        <taxon>Gunneridae</taxon>
        <taxon>Pentapetalae</taxon>
        <taxon>rosids</taxon>
        <taxon>fabids</taxon>
        <taxon>Fabales</taxon>
        <taxon>Fabaceae</taxon>
        <taxon>Papilionoideae</taxon>
        <taxon>50 kb inversion clade</taxon>
        <taxon>NPAAA clade</taxon>
        <taxon>Hologalegina</taxon>
        <taxon>IRL clade</taxon>
        <taxon>Cicereae</taxon>
        <taxon>Cicer</taxon>
    </lineage>
</organism>
<accession>A0A1S2Y0N3</accession>
<dbReference type="AlphaFoldDB" id="A0A1S2Y0N3"/>
<sequence length="257" mass="28957">MAIEKVKRKRSATENNDDRSEKKKTTVSSSSKEGAGEQLRFFVDQFQEANHCQLSSIELESFKDTSILELSHSQDTDTDNDVKMLGDDIKAAFGKSWKEVLCEGDLLQGKIPAGSPSVVILSSSALRSIHLLKGFRSFTKQCSAVKLFSKHIKLQEQTSLLKNRVNIASGTPSRIKKLIDMEALGLSRLKVLVLDMHPDVKGYSLLTLPQVRDEFWDLFKNYFYQPMIQGDLRICLYGPYQSAVRLKGKKRLPVADK</sequence>
<dbReference type="Gene3D" id="3.40.50.300">
    <property type="entry name" value="P-loop containing nucleotide triphosphate hydrolases"/>
    <property type="match status" value="1"/>
</dbReference>
<evidence type="ECO:0000313" key="3">
    <source>
        <dbReference type="RefSeq" id="XP_004497416.1"/>
    </source>
</evidence>
<dbReference type="GO" id="GO:0005634">
    <property type="term" value="C:nucleus"/>
    <property type="evidence" value="ECO:0007669"/>
    <property type="project" value="TreeGrafter"/>
</dbReference>
<dbReference type="PaxDb" id="3827-XP_004497416.1"/>
<protein>
    <submittedName>
        <fullName evidence="3">Uncharacterized protein C3orf26 homolog</fullName>
    </submittedName>
</protein>
<dbReference type="Proteomes" id="UP000087171">
    <property type="component" value="Chromosome Ca4"/>
</dbReference>
<feature type="compositionally biased region" description="Basic residues" evidence="1">
    <location>
        <begin position="1"/>
        <end position="10"/>
    </location>
</feature>
<feature type="region of interest" description="Disordered" evidence="1">
    <location>
        <begin position="1"/>
        <end position="34"/>
    </location>
</feature>
<reference evidence="2" key="1">
    <citation type="journal article" date="2013" name="Nat. Biotechnol.">
        <title>Draft genome sequence of chickpea (Cicer arietinum) provides a resource for trait improvement.</title>
        <authorList>
            <person name="Varshney R.K."/>
            <person name="Song C."/>
            <person name="Saxena R.K."/>
            <person name="Azam S."/>
            <person name="Yu S."/>
            <person name="Sharpe A.G."/>
            <person name="Cannon S."/>
            <person name="Baek J."/>
            <person name="Rosen B.D."/>
            <person name="Tar'an B."/>
            <person name="Millan T."/>
            <person name="Zhang X."/>
            <person name="Ramsay L.D."/>
            <person name="Iwata A."/>
            <person name="Wang Y."/>
            <person name="Nelson W."/>
            <person name="Farmer A.D."/>
            <person name="Gaur P.M."/>
            <person name="Soderlund C."/>
            <person name="Penmetsa R.V."/>
            <person name="Xu C."/>
            <person name="Bharti A.K."/>
            <person name="He W."/>
            <person name="Winter P."/>
            <person name="Zhao S."/>
            <person name="Hane J.K."/>
            <person name="Carrasquilla-Garcia N."/>
            <person name="Condie J.A."/>
            <person name="Upadhyaya H.D."/>
            <person name="Luo M.C."/>
            <person name="Thudi M."/>
            <person name="Gowda C.L."/>
            <person name="Singh N.P."/>
            <person name="Lichtenzveig J."/>
            <person name="Gali K.K."/>
            <person name="Rubio J."/>
            <person name="Nadarajan N."/>
            <person name="Dolezel J."/>
            <person name="Bansal K.C."/>
            <person name="Xu X."/>
            <person name="Edwards D."/>
            <person name="Zhang G."/>
            <person name="Kahl G."/>
            <person name="Gil J."/>
            <person name="Singh K.B."/>
            <person name="Datta S.K."/>
            <person name="Jackson S.A."/>
            <person name="Wang J."/>
            <person name="Cook D.R."/>
        </authorList>
    </citation>
    <scope>NUCLEOTIDE SEQUENCE [LARGE SCALE GENOMIC DNA]</scope>
    <source>
        <strain evidence="2">cv. CDC Frontier</strain>
    </source>
</reference>